<feature type="region of interest" description="Disordered" evidence="1">
    <location>
        <begin position="1"/>
        <end position="49"/>
    </location>
</feature>
<accession>U4LNI6</accession>
<protein>
    <submittedName>
        <fullName evidence="2">Uncharacterized protein</fullName>
    </submittedName>
</protein>
<dbReference type="EMBL" id="HF936029">
    <property type="protein sequence ID" value="CCX33152.1"/>
    <property type="molecule type" value="Genomic_DNA"/>
</dbReference>
<dbReference type="AlphaFoldDB" id="U4LNI6"/>
<name>U4LNI6_PYROM</name>
<evidence type="ECO:0000256" key="1">
    <source>
        <dbReference type="SAM" id="MobiDB-lite"/>
    </source>
</evidence>
<organism evidence="2 3">
    <name type="scientific">Pyronema omphalodes (strain CBS 100304)</name>
    <name type="common">Pyronema confluens</name>
    <dbReference type="NCBI Taxonomy" id="1076935"/>
    <lineage>
        <taxon>Eukaryota</taxon>
        <taxon>Fungi</taxon>
        <taxon>Dikarya</taxon>
        <taxon>Ascomycota</taxon>
        <taxon>Pezizomycotina</taxon>
        <taxon>Pezizomycetes</taxon>
        <taxon>Pezizales</taxon>
        <taxon>Pyronemataceae</taxon>
        <taxon>Pyronema</taxon>
    </lineage>
</organism>
<sequence>MNFHKSSHKCPPDGRYPGSDRHRGPEALTSQKLSDASTTLDPPSQRLLI</sequence>
<evidence type="ECO:0000313" key="3">
    <source>
        <dbReference type="Proteomes" id="UP000018144"/>
    </source>
</evidence>
<reference evidence="2 3" key="1">
    <citation type="journal article" date="2013" name="PLoS Genet.">
        <title>The genome and development-dependent transcriptomes of Pyronema confluens: a window into fungal evolution.</title>
        <authorList>
            <person name="Traeger S."/>
            <person name="Altegoer F."/>
            <person name="Freitag M."/>
            <person name="Gabaldon T."/>
            <person name="Kempken F."/>
            <person name="Kumar A."/>
            <person name="Marcet-Houben M."/>
            <person name="Poggeler S."/>
            <person name="Stajich J.E."/>
            <person name="Nowrousian M."/>
        </authorList>
    </citation>
    <scope>NUCLEOTIDE SEQUENCE [LARGE SCALE GENOMIC DNA]</scope>
    <source>
        <strain evidence="3">CBS 100304</strain>
        <tissue evidence="2">Vegetative mycelium</tissue>
    </source>
</reference>
<dbReference type="Proteomes" id="UP000018144">
    <property type="component" value="Unassembled WGS sequence"/>
</dbReference>
<gene>
    <name evidence="2" type="ORF">PCON_14192</name>
</gene>
<proteinExistence type="predicted"/>
<feature type="compositionally biased region" description="Polar residues" evidence="1">
    <location>
        <begin position="28"/>
        <end position="42"/>
    </location>
</feature>
<evidence type="ECO:0000313" key="2">
    <source>
        <dbReference type="EMBL" id="CCX33152.1"/>
    </source>
</evidence>
<keyword evidence="3" id="KW-1185">Reference proteome</keyword>